<dbReference type="InterPro" id="IPR030827">
    <property type="entry name" value="Myo_inos_IolG"/>
</dbReference>
<dbReference type="SUPFAM" id="SSF55347">
    <property type="entry name" value="Glyceraldehyde-3-phosphate dehydrogenase-like, C-terminal domain"/>
    <property type="match status" value="1"/>
</dbReference>
<evidence type="ECO:0000259" key="4">
    <source>
        <dbReference type="Pfam" id="PF22725"/>
    </source>
</evidence>
<evidence type="ECO:0000256" key="1">
    <source>
        <dbReference type="ARBA" id="ARBA00010928"/>
    </source>
</evidence>
<evidence type="ECO:0000313" key="6">
    <source>
        <dbReference type="Proteomes" id="UP000515947"/>
    </source>
</evidence>
<dbReference type="EMBL" id="CP060713">
    <property type="protein sequence ID" value="QNN54400.1"/>
    <property type="molecule type" value="Genomic_DNA"/>
</dbReference>
<feature type="domain" description="Gfo/Idh/MocA-like oxidoreductase N-terminal" evidence="3">
    <location>
        <begin position="7"/>
        <end position="125"/>
    </location>
</feature>
<dbReference type="Gene3D" id="3.30.360.10">
    <property type="entry name" value="Dihydrodipicolinate Reductase, domain 2"/>
    <property type="match status" value="1"/>
</dbReference>
<sequence>MSKGTRLRIGLVGVGRIGRMHAEIVARQVPGAELTMVYDAARDPAREVAARLHVDAAESAAELVASDRVDAVGICSSTNTHLEIIELAAAAGKAVMCEKPLSNSLAEVHRAVELVNASGIPFMTGFNRRFDPGHQAVHEAVEDGSIGNIHLTRISSRDPELPPLDYLKVSGGLFMDMAIHDFDMARYLAGPVVRVYAQGGVLIDPAIGEAGDIDTAVTVLTHANGSVTVIDNSRLATYGYDQRVEAFGSRGMASSDNRRLHYTEVTDSSGTRQQPLMRFFIDRYADAYRREWDAFTEFVAHGGPSPVSVHDGRAPVVIAEAAAESMRRGTPVEVDGALG</sequence>
<name>A0A7G9RFM5_9ACTN</name>
<dbReference type="Pfam" id="PF22725">
    <property type="entry name" value="GFO_IDH_MocA_C3"/>
    <property type="match status" value="1"/>
</dbReference>
<dbReference type="SUPFAM" id="SSF51735">
    <property type="entry name" value="NAD(P)-binding Rossmann-fold domains"/>
    <property type="match status" value="1"/>
</dbReference>
<dbReference type="InterPro" id="IPR036291">
    <property type="entry name" value="NAD(P)-bd_dom_sf"/>
</dbReference>
<dbReference type="PANTHER" id="PTHR42840:SF3">
    <property type="entry name" value="BINDING ROSSMANN FOLD OXIDOREDUCTASE, PUTATIVE (AFU_ORTHOLOGUE AFUA_2G10240)-RELATED"/>
    <property type="match status" value="1"/>
</dbReference>
<dbReference type="Pfam" id="PF01408">
    <property type="entry name" value="GFO_IDH_MocA"/>
    <property type="match status" value="1"/>
</dbReference>
<dbReference type="GO" id="GO:0050112">
    <property type="term" value="F:inositol 2-dehydrogenase (NAD+) activity"/>
    <property type="evidence" value="ECO:0007669"/>
    <property type="project" value="UniProtKB-EC"/>
</dbReference>
<accession>A0A7G9RFM5</accession>
<evidence type="ECO:0000256" key="2">
    <source>
        <dbReference type="ARBA" id="ARBA00023002"/>
    </source>
</evidence>
<keyword evidence="2 5" id="KW-0560">Oxidoreductase</keyword>
<reference evidence="5 6" key="1">
    <citation type="submission" date="2020-08" db="EMBL/GenBank/DDBJ databases">
        <title>Genome sequence of Nocardioides mesophilus KACC 16243T.</title>
        <authorList>
            <person name="Hyun D.-W."/>
            <person name="Bae J.-W."/>
        </authorList>
    </citation>
    <scope>NUCLEOTIDE SEQUENCE [LARGE SCALE GENOMIC DNA]</scope>
    <source>
        <strain evidence="5 6">KACC 16243</strain>
    </source>
</reference>
<keyword evidence="6" id="KW-1185">Reference proteome</keyword>
<dbReference type="AlphaFoldDB" id="A0A7G9RFM5"/>
<dbReference type="RefSeq" id="WP_187580240.1">
    <property type="nucleotide sequence ID" value="NZ_CP060713.1"/>
</dbReference>
<dbReference type="NCBIfam" id="TIGR04380">
    <property type="entry name" value="myo_inos_iolG"/>
    <property type="match status" value="1"/>
</dbReference>
<dbReference type="KEGG" id="nmes:H9L09_08780"/>
<comment type="similarity">
    <text evidence="1">Belongs to the Gfo/Idh/MocA family.</text>
</comment>
<evidence type="ECO:0000259" key="3">
    <source>
        <dbReference type="Pfam" id="PF01408"/>
    </source>
</evidence>
<dbReference type="PANTHER" id="PTHR42840">
    <property type="entry name" value="NAD(P)-BINDING ROSSMANN-FOLD SUPERFAMILY PROTEIN-RELATED"/>
    <property type="match status" value="1"/>
</dbReference>
<proteinExistence type="inferred from homology"/>
<dbReference type="InterPro" id="IPR000683">
    <property type="entry name" value="Gfo/Idh/MocA-like_OxRdtase_N"/>
</dbReference>
<organism evidence="5 6">
    <name type="scientific">Nocardioides mesophilus</name>
    <dbReference type="NCBI Taxonomy" id="433659"/>
    <lineage>
        <taxon>Bacteria</taxon>
        <taxon>Bacillati</taxon>
        <taxon>Actinomycetota</taxon>
        <taxon>Actinomycetes</taxon>
        <taxon>Propionibacteriales</taxon>
        <taxon>Nocardioidaceae</taxon>
        <taxon>Nocardioides</taxon>
    </lineage>
</organism>
<dbReference type="EC" id="1.1.1.18" evidence="5"/>
<dbReference type="InterPro" id="IPR055170">
    <property type="entry name" value="GFO_IDH_MocA-like_dom"/>
</dbReference>
<dbReference type="Gene3D" id="3.40.50.720">
    <property type="entry name" value="NAD(P)-binding Rossmann-like Domain"/>
    <property type="match status" value="1"/>
</dbReference>
<evidence type="ECO:0000313" key="5">
    <source>
        <dbReference type="EMBL" id="QNN54400.1"/>
    </source>
</evidence>
<dbReference type="GO" id="GO:0000166">
    <property type="term" value="F:nucleotide binding"/>
    <property type="evidence" value="ECO:0007669"/>
    <property type="project" value="InterPro"/>
</dbReference>
<protein>
    <submittedName>
        <fullName evidence="5">Inositol 2-dehydrogenase</fullName>
        <ecNumber evidence="5">1.1.1.18</ecNumber>
    </submittedName>
</protein>
<feature type="domain" description="GFO/IDH/MocA-like oxidoreductase" evidence="4">
    <location>
        <begin position="134"/>
        <end position="253"/>
    </location>
</feature>
<gene>
    <name evidence="5" type="primary">iolG</name>
    <name evidence="5" type="ORF">H9L09_08780</name>
</gene>
<dbReference type="Proteomes" id="UP000515947">
    <property type="component" value="Chromosome"/>
</dbReference>